<feature type="transmembrane region" description="Helical" evidence="6">
    <location>
        <begin position="107"/>
        <end position="129"/>
    </location>
</feature>
<evidence type="ECO:0000256" key="3">
    <source>
        <dbReference type="ARBA" id="ARBA00022692"/>
    </source>
</evidence>
<sequence>MLAAGWELLAAGLRAGLPASALLETASAEITGPARALLGEVADHLALGADPVAAWEPALQHPDTAPLARAARRTARTGSALAEAAEELAADIRRKAEEQAQRKAQRAAVWISMPLGLCFLPAFLCLGILPAVSGIAQKLSVIW</sequence>
<reference evidence="8 9" key="1">
    <citation type="submission" date="2014-06" db="EMBL/GenBank/DDBJ databases">
        <title>Saccharopolyspora rectivirgula DSM-43113 Genome sequencing.</title>
        <authorList>
            <person name="Barrera C."/>
            <person name="Millon L."/>
            <person name="Rognon B."/>
            <person name="Zaugg C."/>
            <person name="Monod M."/>
        </authorList>
    </citation>
    <scope>NUCLEOTIDE SEQUENCE [LARGE SCALE GENOMIC DNA]</scope>
    <source>
        <strain evidence="8 9">DSM 43113</strain>
    </source>
</reference>
<gene>
    <name evidence="8" type="ORF">GU90_15375</name>
</gene>
<evidence type="ECO:0000256" key="6">
    <source>
        <dbReference type="SAM" id="Phobius"/>
    </source>
</evidence>
<dbReference type="EMBL" id="JNVU01000037">
    <property type="protein sequence ID" value="KEI43701.1"/>
    <property type="molecule type" value="Genomic_DNA"/>
</dbReference>
<feature type="domain" description="Type II secretion system protein GspF" evidence="7">
    <location>
        <begin position="8"/>
        <end position="126"/>
    </location>
</feature>
<dbReference type="PANTHER" id="PTHR35007">
    <property type="entry name" value="INTEGRAL MEMBRANE PROTEIN-RELATED"/>
    <property type="match status" value="1"/>
</dbReference>
<evidence type="ECO:0000259" key="7">
    <source>
        <dbReference type="Pfam" id="PF00482"/>
    </source>
</evidence>
<evidence type="ECO:0000313" key="8">
    <source>
        <dbReference type="EMBL" id="KEI43701.1"/>
    </source>
</evidence>
<evidence type="ECO:0000313" key="9">
    <source>
        <dbReference type="Proteomes" id="UP000031419"/>
    </source>
</evidence>
<dbReference type="PANTHER" id="PTHR35007:SF3">
    <property type="entry name" value="POSSIBLE CONSERVED ALANINE RICH MEMBRANE PROTEIN"/>
    <property type="match status" value="1"/>
</dbReference>
<keyword evidence="5 6" id="KW-0472">Membrane</keyword>
<dbReference type="OrthoDB" id="3267562at2"/>
<evidence type="ECO:0000256" key="5">
    <source>
        <dbReference type="ARBA" id="ARBA00023136"/>
    </source>
</evidence>
<evidence type="ECO:0000256" key="4">
    <source>
        <dbReference type="ARBA" id="ARBA00022989"/>
    </source>
</evidence>
<organism evidence="8 9">
    <name type="scientific">Saccharopolyspora rectivirgula</name>
    <dbReference type="NCBI Taxonomy" id="28042"/>
    <lineage>
        <taxon>Bacteria</taxon>
        <taxon>Bacillati</taxon>
        <taxon>Actinomycetota</taxon>
        <taxon>Actinomycetes</taxon>
        <taxon>Pseudonocardiales</taxon>
        <taxon>Pseudonocardiaceae</taxon>
        <taxon>Saccharopolyspora</taxon>
    </lineage>
</organism>
<dbReference type="Proteomes" id="UP000031419">
    <property type="component" value="Unassembled WGS sequence"/>
</dbReference>
<dbReference type="InterPro" id="IPR018076">
    <property type="entry name" value="T2SS_GspF_dom"/>
</dbReference>
<evidence type="ECO:0000256" key="2">
    <source>
        <dbReference type="ARBA" id="ARBA00022475"/>
    </source>
</evidence>
<keyword evidence="2" id="KW-1003">Cell membrane</keyword>
<comment type="subcellular location">
    <subcellularLocation>
        <location evidence="1">Cell membrane</location>
        <topology evidence="1">Multi-pass membrane protein</topology>
    </subcellularLocation>
</comment>
<protein>
    <submittedName>
        <fullName evidence="8">Secretion system protein</fullName>
    </submittedName>
</protein>
<dbReference type="Pfam" id="PF00482">
    <property type="entry name" value="T2SSF"/>
    <property type="match status" value="1"/>
</dbReference>
<dbReference type="eggNOG" id="COG2064">
    <property type="taxonomic scope" value="Bacteria"/>
</dbReference>
<dbReference type="GO" id="GO:0005886">
    <property type="term" value="C:plasma membrane"/>
    <property type="evidence" value="ECO:0007669"/>
    <property type="project" value="UniProtKB-SubCell"/>
</dbReference>
<keyword evidence="3 6" id="KW-0812">Transmembrane</keyword>
<keyword evidence="9" id="KW-1185">Reference proteome</keyword>
<dbReference type="AlphaFoldDB" id="A0A073AWK6"/>
<dbReference type="STRING" id="28042.GU90_15375"/>
<proteinExistence type="predicted"/>
<name>A0A073AWK6_9PSEU</name>
<accession>A0A073AWK6</accession>
<comment type="caution">
    <text evidence="8">The sequence shown here is derived from an EMBL/GenBank/DDBJ whole genome shotgun (WGS) entry which is preliminary data.</text>
</comment>
<evidence type="ECO:0000256" key="1">
    <source>
        <dbReference type="ARBA" id="ARBA00004651"/>
    </source>
</evidence>
<keyword evidence="4 6" id="KW-1133">Transmembrane helix</keyword>